<dbReference type="PANTHER" id="PTHR36152">
    <property type="entry name" value="CYTOPLASMIC PROTEIN-RELATED"/>
    <property type="match status" value="1"/>
</dbReference>
<dbReference type="NCBIfam" id="TIGR03344">
    <property type="entry name" value="VI_effect_Hcp1"/>
    <property type="match status" value="1"/>
</dbReference>
<dbReference type="Pfam" id="PF05638">
    <property type="entry name" value="T6SS_HCP"/>
    <property type="match status" value="1"/>
</dbReference>
<dbReference type="InterPro" id="IPR008514">
    <property type="entry name" value="T6SS_Hcp"/>
</dbReference>
<dbReference type="Gene3D" id="2.30.110.20">
    <property type="entry name" value="Hcp1-like"/>
    <property type="match status" value="1"/>
</dbReference>
<feature type="region of interest" description="Disordered" evidence="1">
    <location>
        <begin position="136"/>
        <end position="159"/>
    </location>
</feature>
<dbReference type="Proteomes" id="UP001430290">
    <property type="component" value="Unassembled WGS sequence"/>
</dbReference>
<name>A0ABS7TDZ5_9GAMM</name>
<organism evidence="2 3">
    <name type="scientific">Thermomonas beijingensis</name>
    <dbReference type="NCBI Taxonomy" id="2872701"/>
    <lineage>
        <taxon>Bacteria</taxon>
        <taxon>Pseudomonadati</taxon>
        <taxon>Pseudomonadota</taxon>
        <taxon>Gammaproteobacteria</taxon>
        <taxon>Lysobacterales</taxon>
        <taxon>Lysobacteraceae</taxon>
        <taxon>Thermomonas</taxon>
    </lineage>
</organism>
<keyword evidence="3" id="KW-1185">Reference proteome</keyword>
<evidence type="ECO:0000313" key="3">
    <source>
        <dbReference type="Proteomes" id="UP001430290"/>
    </source>
</evidence>
<dbReference type="InterPro" id="IPR053165">
    <property type="entry name" value="HSI-I_assembly_Hcp1"/>
</dbReference>
<dbReference type="SUPFAM" id="SSF141452">
    <property type="entry name" value="Hcp1-like"/>
    <property type="match status" value="1"/>
</dbReference>
<evidence type="ECO:0000256" key="1">
    <source>
        <dbReference type="SAM" id="MobiDB-lite"/>
    </source>
</evidence>
<proteinExistence type="predicted"/>
<accession>A0ABS7TDZ5</accession>
<protein>
    <submittedName>
        <fullName evidence="2">Type VI secretion system tube protein Hcp</fullName>
    </submittedName>
</protein>
<sequence>MASDIFMKIDGIDGESADAKHKGEIDVLAWSVGATNSGSMAYGGGGGTGKVAFQDLSITKRIDKSSPKMMEKCADGTHIKKAVLIARKQGGQQMDYVKITLSDLLVSSISMSGSGDDSETVSFNYGHIEYTYTAQKQDGSKEGDTGMKWNIKKNDKSGA</sequence>
<gene>
    <name evidence="2" type="ORF">K7B09_07060</name>
</gene>
<dbReference type="InterPro" id="IPR036624">
    <property type="entry name" value="Hcp1-lik_sf"/>
</dbReference>
<reference evidence="2" key="1">
    <citation type="submission" date="2021-09" db="EMBL/GenBank/DDBJ databases">
        <authorList>
            <person name="Wu T."/>
            <person name="Guo S.Z."/>
        </authorList>
    </citation>
    <scope>NUCLEOTIDE SEQUENCE</scope>
    <source>
        <strain evidence="2">RSS-23</strain>
    </source>
</reference>
<comment type="caution">
    <text evidence="2">The sequence shown here is derived from an EMBL/GenBank/DDBJ whole genome shotgun (WGS) entry which is preliminary data.</text>
</comment>
<evidence type="ECO:0000313" key="2">
    <source>
        <dbReference type="EMBL" id="MBZ4186089.1"/>
    </source>
</evidence>
<dbReference type="EMBL" id="JAIQDJ010000002">
    <property type="protein sequence ID" value="MBZ4186089.1"/>
    <property type="molecule type" value="Genomic_DNA"/>
</dbReference>
<dbReference type="RefSeq" id="WP_223628269.1">
    <property type="nucleotide sequence ID" value="NZ_JAIQDJ010000002.1"/>
</dbReference>
<dbReference type="PANTHER" id="PTHR36152:SF5">
    <property type="entry name" value="PROTEIN HCP1"/>
    <property type="match status" value="1"/>
</dbReference>